<gene>
    <name evidence="1" type="ORF">SNEC2469_LOCUS25473</name>
</gene>
<dbReference type="AlphaFoldDB" id="A0A812ZW95"/>
<evidence type="ECO:0000313" key="1">
    <source>
        <dbReference type="EMBL" id="CAE7840775.1"/>
    </source>
</evidence>
<dbReference type="EMBL" id="CAJNJA010050288">
    <property type="protein sequence ID" value="CAE7840775.1"/>
    <property type="molecule type" value="Genomic_DNA"/>
</dbReference>
<keyword evidence="2" id="KW-1185">Reference proteome</keyword>
<name>A0A812ZW95_9DINO</name>
<proteinExistence type="predicted"/>
<comment type="caution">
    <text evidence="1">The sequence shown here is derived from an EMBL/GenBank/DDBJ whole genome shotgun (WGS) entry which is preliminary data.</text>
</comment>
<protein>
    <submittedName>
        <fullName evidence="1">Uncharacterized protein</fullName>
    </submittedName>
</protein>
<dbReference type="Proteomes" id="UP000601435">
    <property type="component" value="Unassembled WGS sequence"/>
</dbReference>
<organism evidence="1 2">
    <name type="scientific">Symbiodinium necroappetens</name>
    <dbReference type="NCBI Taxonomy" id="1628268"/>
    <lineage>
        <taxon>Eukaryota</taxon>
        <taxon>Sar</taxon>
        <taxon>Alveolata</taxon>
        <taxon>Dinophyceae</taxon>
        <taxon>Suessiales</taxon>
        <taxon>Symbiodiniaceae</taxon>
        <taxon>Symbiodinium</taxon>
    </lineage>
</organism>
<accession>A0A812ZW95</accession>
<reference evidence="1" key="1">
    <citation type="submission" date="2021-02" db="EMBL/GenBank/DDBJ databases">
        <authorList>
            <person name="Dougan E. K."/>
            <person name="Rhodes N."/>
            <person name="Thang M."/>
            <person name="Chan C."/>
        </authorList>
    </citation>
    <scope>NUCLEOTIDE SEQUENCE</scope>
</reference>
<sequence>VSDILSFRAVSRTATEPKALLQHLRQVAGSITNVFENCDDLLYLGLRGLPTDLPKRPELEPLAESFRGWMCLLILASEDSFLKVPHLYQRIADEIMIGCQHDDWSVRLNAYDALAVLAGSCQQLGAHIDEHAEHYACRMCQDNYWNSIGRSPVPMSWIGGWGHL</sequence>
<evidence type="ECO:0000313" key="2">
    <source>
        <dbReference type="Proteomes" id="UP000601435"/>
    </source>
</evidence>
<feature type="non-terminal residue" evidence="1">
    <location>
        <position position="1"/>
    </location>
</feature>
<dbReference type="OrthoDB" id="440666at2759"/>